<dbReference type="InterPro" id="IPR014586">
    <property type="entry name" value="UCP033909"/>
</dbReference>
<dbReference type="EMBL" id="CP033614">
    <property type="protein sequence ID" value="AYV57436.1"/>
    <property type="molecule type" value="Genomic_DNA"/>
</dbReference>
<gene>
    <name evidence="1" type="ORF">EFP84_07170</name>
</gene>
<protein>
    <submittedName>
        <fullName evidence="1">Alpha/beta hydrolase</fullName>
    </submittedName>
</protein>
<dbReference type="Proteomes" id="UP000276407">
    <property type="component" value="Chromosome 1"/>
</dbReference>
<name>A0AAD0UQR8_9LEPT</name>
<dbReference type="InterPro" id="IPR010297">
    <property type="entry name" value="DUF900_hydrolase"/>
</dbReference>
<evidence type="ECO:0000313" key="2">
    <source>
        <dbReference type="Proteomes" id="UP000276407"/>
    </source>
</evidence>
<dbReference type="RefSeq" id="WP_123180310.1">
    <property type="nucleotide sequence ID" value="NZ_CP033614.1"/>
</dbReference>
<dbReference type="PANTHER" id="PTHR36513:SF1">
    <property type="entry name" value="TRANSMEMBRANE PROTEIN"/>
    <property type="match status" value="1"/>
</dbReference>
<dbReference type="GO" id="GO:0016787">
    <property type="term" value="F:hydrolase activity"/>
    <property type="evidence" value="ECO:0007669"/>
    <property type="project" value="UniProtKB-KW"/>
</dbReference>
<dbReference type="Pfam" id="PF05990">
    <property type="entry name" value="DUF900"/>
    <property type="match status" value="1"/>
</dbReference>
<dbReference type="PANTHER" id="PTHR36513">
    <property type="entry name" value="ABC TRANSMEMBRANE TYPE-1 DOMAIN-CONTAINING PROTEIN"/>
    <property type="match status" value="1"/>
</dbReference>
<accession>A0AAD0UQR8</accession>
<sequence length="365" mass="40573">MKIAKLAPIKNVYRILFALVLSQILFQCKTPTIEELLDQRLIKNYDQTETLNLYYATLRTQNTSATNGCNDSYFLTTGPKELKTGYCIVNVPANHEVGALPAGLGSRENYFQFLGHKPFETQDNFIEDLKKDPFEEVLVFVHGFNVKFEEAILRGGQIRYDLKFPGKIVIFTWPSGSEAGLINQVLLKGTYEKNLVSARASRGEFKNFLKSLQTAGKKIHLIVHSMGHQVVLPALAEIGKESDKPLIQELILNAPDFDSGEFRLISDSLTKAAKRTTLYCSPGDSALQASASVNQGGRLGTCMIIPGFDVINVNPIDSSLISLGHGYYSSKPLLTDIYQILLGVKAEKRLFIRKSTGSENFVLRN</sequence>
<organism evidence="1 2">
    <name type="scientific">Leptospira kmetyi</name>
    <dbReference type="NCBI Taxonomy" id="408139"/>
    <lineage>
        <taxon>Bacteria</taxon>
        <taxon>Pseudomonadati</taxon>
        <taxon>Spirochaetota</taxon>
        <taxon>Spirochaetia</taxon>
        <taxon>Leptospirales</taxon>
        <taxon>Leptospiraceae</taxon>
        <taxon>Leptospira</taxon>
    </lineage>
</organism>
<keyword evidence="1" id="KW-0378">Hydrolase</keyword>
<dbReference type="KEGG" id="lkm:EFP84_07170"/>
<dbReference type="PIRSF" id="PIRSF033909">
    <property type="entry name" value="UCP033909"/>
    <property type="match status" value="1"/>
</dbReference>
<evidence type="ECO:0000313" key="1">
    <source>
        <dbReference type="EMBL" id="AYV57436.1"/>
    </source>
</evidence>
<dbReference type="AlphaFoldDB" id="A0AAD0UQR8"/>
<proteinExistence type="predicted"/>
<reference evidence="1 2" key="1">
    <citation type="submission" date="2018-11" db="EMBL/GenBank/DDBJ databases">
        <title>Complete genome sequence of Leptospira kmetyi isolate LS 001/16 from soil sample associated with a leptospirosis patient in Kelantan.</title>
        <authorList>
            <person name="Muhammad Yusoff F."/>
            <person name="Muhammad Yusoff S."/>
            <person name="Ahmad M.N."/>
            <person name="Yusof N.Y."/>
            <person name="Aziah I."/>
        </authorList>
    </citation>
    <scope>NUCLEOTIDE SEQUENCE [LARGE SCALE GENOMIC DNA]</scope>
    <source>
        <strain evidence="1 2">LS 001/16</strain>
    </source>
</reference>